<dbReference type="AntiFam" id="ANF00120">
    <property type="entry name" value="Shadow ORF (opposite pinE)"/>
</dbReference>
<dbReference type="AlphaFoldDB" id="A0A0X2NRN3"/>
<organism evidence="1 2">
    <name type="scientific">Corynebacterium variabile</name>
    <dbReference type="NCBI Taxonomy" id="1727"/>
    <lineage>
        <taxon>Bacteria</taxon>
        <taxon>Bacillati</taxon>
        <taxon>Actinomycetota</taxon>
        <taxon>Actinomycetes</taxon>
        <taxon>Mycobacteriales</taxon>
        <taxon>Corynebacteriaceae</taxon>
        <taxon>Corynebacterium</taxon>
    </lineage>
</organism>
<reference evidence="2" key="1">
    <citation type="submission" date="2015-11" db="EMBL/GenBank/DDBJ databases">
        <authorList>
            <person name="Dugat-Bony E."/>
        </authorList>
    </citation>
    <scope>NUCLEOTIDE SEQUENCE [LARGE SCALE GENOMIC DNA]</scope>
    <source>
        <strain evidence="2">Mu292</strain>
    </source>
</reference>
<accession>A0A0X2NRN3</accession>
<protein>
    <submittedName>
        <fullName evidence="1">Uncharacterized protein</fullName>
    </submittedName>
</protein>
<keyword evidence="2" id="KW-1185">Reference proteome</keyword>
<feature type="non-terminal residue" evidence="1">
    <location>
        <position position="1"/>
    </location>
</feature>
<sequence length="244" mass="27017">STPSSCHRRVLLCLQSGVGLHVVVSHHVRFTPATHSPSGRARFQRQPRRSQSWMTCQPRNVSQVRCEATMTGARSRQCPRIRVTTAASWTVSVGQCRLSSFSALQMPVQCCPRPADHARGVFGTTAFGSFLGDDGEFAVNHLRINRWSAEASALGFRCGDAGVDAFGDQFSFVLSQRAEHPEHQPARRGLRVDAVRDRLDLHLSFAQQSLDRSAWLTRHPGAPFPLHCPVRQQLVGCACMASMW</sequence>
<name>A0A0X2NRN3_9CORY</name>
<proteinExistence type="predicted"/>
<evidence type="ECO:0000313" key="2">
    <source>
        <dbReference type="Proteomes" id="UP000182498"/>
    </source>
</evidence>
<dbReference type="EMBL" id="FAUH01000023">
    <property type="protein sequence ID" value="CUU67410.1"/>
    <property type="molecule type" value="Genomic_DNA"/>
</dbReference>
<gene>
    <name evidence="1" type="ORF">CVAR292_02772</name>
</gene>
<evidence type="ECO:0000313" key="1">
    <source>
        <dbReference type="EMBL" id="CUU67410.1"/>
    </source>
</evidence>
<dbReference type="Proteomes" id="UP000182498">
    <property type="component" value="Unassembled WGS sequence"/>
</dbReference>